<reference evidence="2 3" key="1">
    <citation type="submission" date="2024-03" db="EMBL/GenBank/DDBJ databases">
        <title>Novel species of the genus Variovorax.</title>
        <authorList>
            <person name="Liu Q."/>
            <person name="Xin Y.-H."/>
        </authorList>
    </citation>
    <scope>NUCLEOTIDE SEQUENCE [LARGE SCALE GENOMIC DNA]</scope>
    <source>
        <strain evidence="2 3">KACC 18901</strain>
    </source>
</reference>
<proteinExistence type="predicted"/>
<comment type="caution">
    <text evidence="2">The sequence shown here is derived from an EMBL/GenBank/DDBJ whole genome shotgun (WGS) entry which is preliminary data.</text>
</comment>
<evidence type="ECO:0000259" key="1">
    <source>
        <dbReference type="Pfam" id="PF05050"/>
    </source>
</evidence>
<keyword evidence="2" id="KW-0489">Methyltransferase</keyword>
<dbReference type="SUPFAM" id="SSF53335">
    <property type="entry name" value="S-adenosyl-L-methionine-dependent methyltransferases"/>
    <property type="match status" value="1"/>
</dbReference>
<protein>
    <submittedName>
        <fullName evidence="2">FkbM family methyltransferase</fullName>
    </submittedName>
</protein>
<accession>A0ABU8X6U5</accession>
<evidence type="ECO:0000313" key="2">
    <source>
        <dbReference type="EMBL" id="MEJ8854753.1"/>
    </source>
</evidence>
<organism evidence="2 3">
    <name type="scientific">Variovorax robiniae</name>
    <dbReference type="NCBI Taxonomy" id="1836199"/>
    <lineage>
        <taxon>Bacteria</taxon>
        <taxon>Pseudomonadati</taxon>
        <taxon>Pseudomonadota</taxon>
        <taxon>Betaproteobacteria</taxon>
        <taxon>Burkholderiales</taxon>
        <taxon>Comamonadaceae</taxon>
        <taxon>Variovorax</taxon>
    </lineage>
</organism>
<dbReference type="Proteomes" id="UP001367030">
    <property type="component" value="Unassembled WGS sequence"/>
</dbReference>
<dbReference type="Pfam" id="PF05050">
    <property type="entry name" value="Methyltransf_21"/>
    <property type="match status" value="1"/>
</dbReference>
<gene>
    <name evidence="2" type="ORF">WKW79_09250</name>
</gene>
<dbReference type="RefSeq" id="WP_340334845.1">
    <property type="nucleotide sequence ID" value="NZ_JBBKZS010000003.1"/>
</dbReference>
<dbReference type="InterPro" id="IPR052514">
    <property type="entry name" value="SAM-dependent_MTase"/>
</dbReference>
<keyword evidence="2" id="KW-0808">Transferase</keyword>
<evidence type="ECO:0000313" key="3">
    <source>
        <dbReference type="Proteomes" id="UP001367030"/>
    </source>
</evidence>
<dbReference type="EMBL" id="JBBKZS010000003">
    <property type="protein sequence ID" value="MEJ8854753.1"/>
    <property type="molecule type" value="Genomic_DNA"/>
</dbReference>
<name>A0ABU8X6U5_9BURK</name>
<dbReference type="GO" id="GO:0008168">
    <property type="term" value="F:methyltransferase activity"/>
    <property type="evidence" value="ECO:0007669"/>
    <property type="project" value="UniProtKB-KW"/>
</dbReference>
<feature type="domain" description="Methyltransferase FkbM" evidence="1">
    <location>
        <begin position="417"/>
        <end position="580"/>
    </location>
</feature>
<dbReference type="Gene3D" id="3.40.50.150">
    <property type="entry name" value="Vaccinia Virus protein VP39"/>
    <property type="match status" value="1"/>
</dbReference>
<sequence>MSYTRTPFRQLVKLYAAILSTERSVGMLADRNTSLTEQEFRSELSAIHAQLAILDRTATKCASNLSTRLEDLTATVKGEQFADSLRQGAVEFAPLLRQIRRETPDNVALHGWNSYSQCDEDGIIRECLARIAQVSKPSKTFIEVGCADGLENNTHQLLIDLYRGCWLDGASDKIARIGEALGSLRFPNLLVKEEYATLATLDPIICEFTGFLGTKNPDLLTFDVDGNDAHLVARTLELISPKLLCVEYNSKFPPPTSLVMKYRENHVWGNDDFYGASLQAWIEVLPGYTLVACNLSGANAFFVRNDLIAPFTVYEPSKLFQPPRYWLCGTRGHGSSMKWLRQVCADAERRERLQQVSPPIVTRIVEARVFGIDPFDFEIHSREDRYISTQLATDGHWEPFETDVLRRLARPSDFILDLGGNIGWYGVIASKVIGKDGRLLTYEPDPSNYEILKRNLARCLPGPSIIARQEAVGDRTGLVKLFLSSFNMGDHHLFDDGEARQAIEVPLNPLDTILRQEERLPDIIKSDTQGSEGQIIRGARNLFAEGWRPTMILEFWPYGLTSSGDNALDLWHQLCSLGYEMYEVNEERPKLYLITTPMMQQLLNTVLTVESQAFINILAIHPFSGRLESVRALISGDA</sequence>
<dbReference type="InterPro" id="IPR029063">
    <property type="entry name" value="SAM-dependent_MTases_sf"/>
</dbReference>
<dbReference type="PANTHER" id="PTHR34203">
    <property type="entry name" value="METHYLTRANSFERASE, FKBM FAMILY PROTEIN"/>
    <property type="match status" value="1"/>
</dbReference>
<dbReference type="GO" id="GO:0032259">
    <property type="term" value="P:methylation"/>
    <property type="evidence" value="ECO:0007669"/>
    <property type="project" value="UniProtKB-KW"/>
</dbReference>
<dbReference type="NCBIfam" id="TIGR01444">
    <property type="entry name" value="fkbM_fam"/>
    <property type="match status" value="1"/>
</dbReference>
<dbReference type="PANTHER" id="PTHR34203:SF15">
    <property type="entry name" value="SLL1173 PROTEIN"/>
    <property type="match status" value="1"/>
</dbReference>
<keyword evidence="3" id="KW-1185">Reference proteome</keyword>
<dbReference type="InterPro" id="IPR006342">
    <property type="entry name" value="FkbM_mtfrase"/>
</dbReference>